<dbReference type="RefSeq" id="WP_138122558.1">
    <property type="nucleotide sequence ID" value="NZ_SWLG01000001.1"/>
</dbReference>
<dbReference type="Proteomes" id="UP000308230">
    <property type="component" value="Unassembled WGS sequence"/>
</dbReference>
<gene>
    <name evidence="2" type="ORF">FCL54_01835</name>
</gene>
<evidence type="ECO:0000313" key="3">
    <source>
        <dbReference type="Proteomes" id="UP000308230"/>
    </source>
</evidence>
<dbReference type="OrthoDB" id="154553at2"/>
<dbReference type="AlphaFoldDB" id="A0A5R9FER4"/>
<evidence type="ECO:0000313" key="2">
    <source>
        <dbReference type="EMBL" id="TLS39074.1"/>
    </source>
</evidence>
<reference evidence="2 3" key="1">
    <citation type="submission" date="2019-04" db="EMBL/GenBank/DDBJ databases">
        <title>Bacillus caeni sp. nov., a bacterium isolated from mangrove sediment.</title>
        <authorList>
            <person name="Huang H."/>
            <person name="Mo K."/>
            <person name="Hu Y."/>
        </authorList>
    </citation>
    <scope>NUCLEOTIDE SEQUENCE [LARGE SCALE GENOMIC DNA]</scope>
    <source>
        <strain evidence="2 3">HB172195</strain>
    </source>
</reference>
<sequence length="266" mass="30661">MDVKTLKKMLESKLGRPSWTLAYDKEKEQMRIEDKETKKGITLSLSGLAAKYGERKDSLLEEVVHHVEETMQVMHEDHQLVGKESQIYPVIRSTSFPEESKEGTPLIFEEHTAETRIYFALDLGDSYRLIDKDLLERENWTRTRLKEMALFNLRSLKVKLKEDTVAGNTFYFLNTNDGYDASRILNQSLIEKMADEARGQLAVAVPHQDVLIFGDIRNDQGFDILAQMTMHFFTNGLVPITALPFLFENNKLEPVFIMAKNKPTKE</sequence>
<comment type="caution">
    <text evidence="2">The sequence shown here is derived from an EMBL/GenBank/DDBJ whole genome shotgun (WGS) entry which is preliminary data.</text>
</comment>
<keyword evidence="3" id="KW-1185">Reference proteome</keyword>
<dbReference type="Pfam" id="PF07285">
    <property type="entry name" value="DUF1444"/>
    <property type="match status" value="1"/>
</dbReference>
<dbReference type="EMBL" id="SWLG01000001">
    <property type="protein sequence ID" value="TLS39074.1"/>
    <property type="molecule type" value="Genomic_DNA"/>
</dbReference>
<protein>
    <recommendedName>
        <fullName evidence="1">UPF0354 protein FCL54_01835</fullName>
    </recommendedName>
</protein>
<accession>A0A5R9FER4</accession>
<dbReference type="InterPro" id="IPR010838">
    <property type="entry name" value="DUF1444"/>
</dbReference>
<dbReference type="HAMAP" id="MF_01548">
    <property type="entry name" value="UPF0354"/>
    <property type="match status" value="1"/>
</dbReference>
<evidence type="ECO:0000256" key="1">
    <source>
        <dbReference type="HAMAP-Rule" id="MF_01548"/>
    </source>
</evidence>
<organism evidence="2 3">
    <name type="scientific">Exobacillus caeni</name>
    <dbReference type="NCBI Taxonomy" id="2574798"/>
    <lineage>
        <taxon>Bacteria</taxon>
        <taxon>Bacillati</taxon>
        <taxon>Bacillota</taxon>
        <taxon>Bacilli</taxon>
        <taxon>Bacillales</taxon>
        <taxon>Guptibacillaceae</taxon>
        <taxon>Exobacillus</taxon>
    </lineage>
</organism>
<name>A0A5R9FER4_9BACL</name>
<dbReference type="PIRSF" id="PIRSF012562">
    <property type="entry name" value="UCP012562"/>
    <property type="match status" value="1"/>
</dbReference>
<comment type="similarity">
    <text evidence="1">Belongs to the UPF0354 family.</text>
</comment>
<proteinExistence type="inferred from homology"/>
<dbReference type="NCBIfam" id="NF010189">
    <property type="entry name" value="PRK13668.1"/>
    <property type="match status" value="1"/>
</dbReference>